<dbReference type="AlphaFoldDB" id="A0A5D3B0K4"/>
<feature type="compositionally biased region" description="Polar residues" evidence="1">
    <location>
        <begin position="39"/>
        <end position="52"/>
    </location>
</feature>
<name>A0A5D3B0K4_9TREE</name>
<dbReference type="Proteomes" id="UP000322245">
    <property type="component" value="Unassembled WGS sequence"/>
</dbReference>
<keyword evidence="3" id="KW-1185">Reference proteome</keyword>
<evidence type="ECO:0000313" key="3">
    <source>
        <dbReference type="Proteomes" id="UP000322245"/>
    </source>
</evidence>
<comment type="caution">
    <text evidence="2">The sequence shown here is derived from an EMBL/GenBank/DDBJ whole genome shotgun (WGS) entry which is preliminary data.</text>
</comment>
<proteinExistence type="predicted"/>
<dbReference type="EMBL" id="NIDF01000016">
    <property type="protein sequence ID" value="TYJ57135.1"/>
    <property type="molecule type" value="Genomic_DNA"/>
</dbReference>
<reference evidence="2 3" key="1">
    <citation type="submission" date="2017-05" db="EMBL/GenBank/DDBJ databases">
        <title>The Genome Sequence of Tsuchiyaea wingfieldii DSM 27421.</title>
        <authorList>
            <person name="Cuomo C."/>
            <person name="Passer A."/>
            <person name="Billmyre B."/>
            <person name="Heitman J."/>
        </authorList>
    </citation>
    <scope>NUCLEOTIDE SEQUENCE [LARGE SCALE GENOMIC DNA]</scope>
    <source>
        <strain evidence="2 3">DSM 27421</strain>
    </source>
</reference>
<evidence type="ECO:0000256" key="1">
    <source>
        <dbReference type="SAM" id="MobiDB-lite"/>
    </source>
</evidence>
<protein>
    <submittedName>
        <fullName evidence="2">Uncharacterized protein</fullName>
    </submittedName>
</protein>
<accession>A0A5D3B0K4</accession>
<evidence type="ECO:0000313" key="2">
    <source>
        <dbReference type="EMBL" id="TYJ57135.1"/>
    </source>
</evidence>
<gene>
    <name evidence="2" type="ORF">B9479_002236</name>
</gene>
<sequence length="103" mass="12161">MGLPEDKITITLLSEYSAKDEESRWEANYHNGAEPRGTTRMSSNPSDANASVPNELVEEIEAEERFLRVEENRERMYMAMRERELLEREMFDGEFTARDGRRW</sequence>
<organism evidence="2 3">
    <name type="scientific">Cryptococcus floricola</name>
    <dbReference type="NCBI Taxonomy" id="2591691"/>
    <lineage>
        <taxon>Eukaryota</taxon>
        <taxon>Fungi</taxon>
        <taxon>Dikarya</taxon>
        <taxon>Basidiomycota</taxon>
        <taxon>Agaricomycotina</taxon>
        <taxon>Tremellomycetes</taxon>
        <taxon>Tremellales</taxon>
        <taxon>Cryptococcaceae</taxon>
        <taxon>Cryptococcus</taxon>
    </lineage>
</organism>
<feature type="region of interest" description="Disordered" evidence="1">
    <location>
        <begin position="21"/>
        <end position="54"/>
    </location>
</feature>